<gene>
    <name evidence="3" type="ORF">SAMN04488105_10277</name>
</gene>
<dbReference type="RefSeq" id="WP_242661610.1">
    <property type="nucleotide sequence ID" value="NZ_FNAV01000002.1"/>
</dbReference>
<protein>
    <submittedName>
        <fullName evidence="3">LysR substrate binding domain-containing protein</fullName>
    </submittedName>
</protein>
<dbReference type="EMBL" id="FNAV01000002">
    <property type="protein sequence ID" value="SDE24525.1"/>
    <property type="molecule type" value="Genomic_DNA"/>
</dbReference>
<feature type="domain" description="LysR substrate-binding" evidence="2">
    <location>
        <begin position="36"/>
        <end position="225"/>
    </location>
</feature>
<organism evidence="3 4">
    <name type="scientific">Salipiger thiooxidans</name>
    <dbReference type="NCBI Taxonomy" id="282683"/>
    <lineage>
        <taxon>Bacteria</taxon>
        <taxon>Pseudomonadati</taxon>
        <taxon>Pseudomonadota</taxon>
        <taxon>Alphaproteobacteria</taxon>
        <taxon>Rhodobacterales</taxon>
        <taxon>Roseobacteraceae</taxon>
        <taxon>Salipiger</taxon>
    </lineage>
</organism>
<dbReference type="SUPFAM" id="SSF53850">
    <property type="entry name" value="Periplasmic binding protein-like II"/>
    <property type="match status" value="1"/>
</dbReference>
<dbReference type="InterPro" id="IPR005119">
    <property type="entry name" value="LysR_subst-bd"/>
</dbReference>
<proteinExistence type="inferred from homology"/>
<dbReference type="STRING" id="282683.SAMN04488105_10277"/>
<dbReference type="PANTHER" id="PTHR30537:SF26">
    <property type="entry name" value="GLYCINE CLEAVAGE SYSTEM TRANSCRIPTIONAL ACTIVATOR"/>
    <property type="match status" value="1"/>
</dbReference>
<sequence length="238" mass="25915">MVLTRAGEDLLPEVQRLLRIAERTMRHATAGAAGETVLSVNALPSFAQRWLVPRLAGYLAQHPGLRLDLSTRSGIFDFDEVQCDLAIHYGQPIWPGGSCTYLCSEIVVPVAGAALPAVTRAEALAERPKIHLAERPALWSEWFGRQGVELENANEGHWVDEIALAIETVRAGLGYALLPLYLIEQELAAGTLRVALDAPFSTDMAYYIVTPEGRADGAAGFRDWLIGQVSFRPLARGA</sequence>
<dbReference type="GO" id="GO:0003700">
    <property type="term" value="F:DNA-binding transcription factor activity"/>
    <property type="evidence" value="ECO:0007669"/>
    <property type="project" value="TreeGrafter"/>
</dbReference>
<keyword evidence="4" id="KW-1185">Reference proteome</keyword>
<comment type="similarity">
    <text evidence="1">Belongs to the LysR transcriptional regulatory family.</text>
</comment>
<dbReference type="GO" id="GO:0043565">
    <property type="term" value="F:sequence-specific DNA binding"/>
    <property type="evidence" value="ECO:0007669"/>
    <property type="project" value="TreeGrafter"/>
</dbReference>
<dbReference type="Pfam" id="PF03466">
    <property type="entry name" value="LysR_substrate"/>
    <property type="match status" value="1"/>
</dbReference>
<evidence type="ECO:0000259" key="2">
    <source>
        <dbReference type="Pfam" id="PF03466"/>
    </source>
</evidence>
<name>A0A1G7BE59_9RHOB</name>
<dbReference type="GO" id="GO:0006351">
    <property type="term" value="P:DNA-templated transcription"/>
    <property type="evidence" value="ECO:0007669"/>
    <property type="project" value="TreeGrafter"/>
</dbReference>
<dbReference type="Gene3D" id="3.40.190.10">
    <property type="entry name" value="Periplasmic binding protein-like II"/>
    <property type="match status" value="2"/>
</dbReference>
<evidence type="ECO:0000313" key="4">
    <source>
        <dbReference type="Proteomes" id="UP000198994"/>
    </source>
</evidence>
<dbReference type="AlphaFoldDB" id="A0A1G7BE59"/>
<dbReference type="InterPro" id="IPR058163">
    <property type="entry name" value="LysR-type_TF_proteobact-type"/>
</dbReference>
<dbReference type="PANTHER" id="PTHR30537">
    <property type="entry name" value="HTH-TYPE TRANSCRIPTIONAL REGULATOR"/>
    <property type="match status" value="1"/>
</dbReference>
<dbReference type="Proteomes" id="UP000198994">
    <property type="component" value="Unassembled WGS sequence"/>
</dbReference>
<reference evidence="4" key="1">
    <citation type="submission" date="2016-10" db="EMBL/GenBank/DDBJ databases">
        <authorList>
            <person name="Varghese N."/>
            <person name="Submissions S."/>
        </authorList>
    </citation>
    <scope>NUCLEOTIDE SEQUENCE [LARGE SCALE GENOMIC DNA]</scope>
    <source>
        <strain evidence="4">DSM 10146</strain>
    </source>
</reference>
<evidence type="ECO:0000256" key="1">
    <source>
        <dbReference type="ARBA" id="ARBA00009437"/>
    </source>
</evidence>
<accession>A0A1G7BE59</accession>
<evidence type="ECO:0000313" key="3">
    <source>
        <dbReference type="EMBL" id="SDE24525.1"/>
    </source>
</evidence>